<keyword evidence="2" id="KW-1185">Reference proteome</keyword>
<name>A0AC60PKD1_IXOPE</name>
<dbReference type="EMBL" id="JABSTQ010010447">
    <property type="protein sequence ID" value="KAG0420971.1"/>
    <property type="molecule type" value="Genomic_DNA"/>
</dbReference>
<feature type="non-terminal residue" evidence="1">
    <location>
        <position position="1"/>
    </location>
</feature>
<comment type="caution">
    <text evidence="1">The sequence shown here is derived from an EMBL/GenBank/DDBJ whole genome shotgun (WGS) entry which is preliminary data.</text>
</comment>
<sequence length="309" mass="33718">VADELFAEFVHFVLSSEEILYDDTGGSQSRHLKRRCFRERLNPLEHFSDREVFCAVPLHEGDRSEHSAVCQKREYSRPAALTDAAAPRCFELLRCRDVLSCYGKHVNPTAPSAVAPTPSATVPPEGDAALTADNVALGTGKARQVELPDFAAVEAPKLGDETAAACDGTIPETARDALMEVLDASAVGPATKRTKEDVRADPDATSQEEPPSRVAPLRRRRLHINSSVFADDRKDAKPPPELACLGPLRASEFVCRTVRPWEPELEQQVCESLEVPISAREVEAGIDELSNSKTPGPDSLGAKFYKSFK</sequence>
<gene>
    <name evidence="1" type="ORF">HPB47_003125</name>
</gene>
<protein>
    <submittedName>
        <fullName evidence="1">Uncharacterized protein</fullName>
    </submittedName>
</protein>
<accession>A0AC60PKD1</accession>
<evidence type="ECO:0000313" key="1">
    <source>
        <dbReference type="EMBL" id="KAG0420971.1"/>
    </source>
</evidence>
<dbReference type="Proteomes" id="UP000805193">
    <property type="component" value="Unassembled WGS sequence"/>
</dbReference>
<proteinExistence type="predicted"/>
<evidence type="ECO:0000313" key="2">
    <source>
        <dbReference type="Proteomes" id="UP000805193"/>
    </source>
</evidence>
<feature type="non-terminal residue" evidence="1">
    <location>
        <position position="309"/>
    </location>
</feature>
<reference evidence="1 2" key="1">
    <citation type="journal article" date="2020" name="Cell">
        <title>Large-Scale Comparative Analyses of Tick Genomes Elucidate Their Genetic Diversity and Vector Capacities.</title>
        <authorList>
            <consortium name="Tick Genome and Microbiome Consortium (TIGMIC)"/>
            <person name="Jia N."/>
            <person name="Wang J."/>
            <person name="Shi W."/>
            <person name="Du L."/>
            <person name="Sun Y."/>
            <person name="Zhan W."/>
            <person name="Jiang J.F."/>
            <person name="Wang Q."/>
            <person name="Zhang B."/>
            <person name="Ji P."/>
            <person name="Bell-Sakyi L."/>
            <person name="Cui X.M."/>
            <person name="Yuan T.T."/>
            <person name="Jiang B.G."/>
            <person name="Yang W.F."/>
            <person name="Lam T.T."/>
            <person name="Chang Q.C."/>
            <person name="Ding S.J."/>
            <person name="Wang X.J."/>
            <person name="Zhu J.G."/>
            <person name="Ruan X.D."/>
            <person name="Zhao L."/>
            <person name="Wei J.T."/>
            <person name="Ye R.Z."/>
            <person name="Que T.C."/>
            <person name="Du C.H."/>
            <person name="Zhou Y.H."/>
            <person name="Cheng J.X."/>
            <person name="Dai P.F."/>
            <person name="Guo W.B."/>
            <person name="Han X.H."/>
            <person name="Huang E.J."/>
            <person name="Li L.F."/>
            <person name="Wei W."/>
            <person name="Gao Y.C."/>
            <person name="Liu J.Z."/>
            <person name="Shao H.Z."/>
            <person name="Wang X."/>
            <person name="Wang C.C."/>
            <person name="Yang T.C."/>
            <person name="Huo Q.B."/>
            <person name="Li W."/>
            <person name="Chen H.Y."/>
            <person name="Chen S.E."/>
            <person name="Zhou L.G."/>
            <person name="Ni X.B."/>
            <person name="Tian J.H."/>
            <person name="Sheng Y."/>
            <person name="Liu T."/>
            <person name="Pan Y.S."/>
            <person name="Xia L.Y."/>
            <person name="Li J."/>
            <person name="Zhao F."/>
            <person name="Cao W.C."/>
        </authorList>
    </citation>
    <scope>NUCLEOTIDE SEQUENCE [LARGE SCALE GENOMIC DNA]</scope>
    <source>
        <strain evidence="1">Iper-2018</strain>
    </source>
</reference>
<organism evidence="1 2">
    <name type="scientific">Ixodes persulcatus</name>
    <name type="common">Taiga tick</name>
    <dbReference type="NCBI Taxonomy" id="34615"/>
    <lineage>
        <taxon>Eukaryota</taxon>
        <taxon>Metazoa</taxon>
        <taxon>Ecdysozoa</taxon>
        <taxon>Arthropoda</taxon>
        <taxon>Chelicerata</taxon>
        <taxon>Arachnida</taxon>
        <taxon>Acari</taxon>
        <taxon>Parasitiformes</taxon>
        <taxon>Ixodida</taxon>
        <taxon>Ixodoidea</taxon>
        <taxon>Ixodidae</taxon>
        <taxon>Ixodinae</taxon>
        <taxon>Ixodes</taxon>
    </lineage>
</organism>